<comment type="caution">
    <text evidence="2">The sequence shown here is derived from an EMBL/GenBank/DDBJ whole genome shotgun (WGS) entry which is preliminary data.</text>
</comment>
<evidence type="ECO:0000313" key="3">
    <source>
        <dbReference type="Proteomes" id="UP001159363"/>
    </source>
</evidence>
<feature type="region of interest" description="Disordered" evidence="1">
    <location>
        <begin position="315"/>
        <end position="342"/>
    </location>
</feature>
<sequence length="342" mass="38010">MLPWSQGHVIRTARGWNIQRRYGVWCEGGVQGSILPYRPPDNILNKNERRKLEIPEKTHPQTNGIVHHDSHVRKSMSDPTGNQNRWKAEIQVCRPTARRSGRDQRATDPQLLEKSSGVGTTCGNITKLITTLDDKQLECEVVWAALSGELLRADAPEIKGQWKREITEKTRRPTASSGTIPTCENPVTQPGTELGSPCWGVEQANRSATAAPATGIERERERERESMVERELTRSCTLIGSRCAMEAESAGGSEDDHEDSIDENKHEDGDNVQEDDGDCLDVTTHFTNELPLTNPEARKLHATIKTGQRWRLRSNHLISSHRSGPQNVETGVGLPALSESPA</sequence>
<feature type="compositionally biased region" description="Polar residues" evidence="1">
    <location>
        <begin position="173"/>
        <end position="189"/>
    </location>
</feature>
<feature type="region of interest" description="Disordered" evidence="1">
    <location>
        <begin position="205"/>
        <end position="232"/>
    </location>
</feature>
<protein>
    <submittedName>
        <fullName evidence="2">Uncharacterized protein</fullName>
    </submittedName>
</protein>
<feature type="compositionally biased region" description="Acidic residues" evidence="1">
    <location>
        <begin position="270"/>
        <end position="279"/>
    </location>
</feature>
<keyword evidence="3" id="KW-1185">Reference proteome</keyword>
<reference evidence="2 3" key="1">
    <citation type="submission" date="2023-02" db="EMBL/GenBank/DDBJ databases">
        <title>LHISI_Scaffold_Assembly.</title>
        <authorList>
            <person name="Stuart O.P."/>
            <person name="Cleave R."/>
            <person name="Magrath M.J.L."/>
            <person name="Mikheyev A.S."/>
        </authorList>
    </citation>
    <scope>NUCLEOTIDE SEQUENCE [LARGE SCALE GENOMIC DNA]</scope>
    <source>
        <strain evidence="2">Daus_M_001</strain>
        <tissue evidence="2">Leg muscle</tissue>
    </source>
</reference>
<evidence type="ECO:0000256" key="1">
    <source>
        <dbReference type="SAM" id="MobiDB-lite"/>
    </source>
</evidence>
<feature type="compositionally biased region" description="Basic and acidic residues" evidence="1">
    <location>
        <begin position="216"/>
        <end position="232"/>
    </location>
</feature>
<dbReference type="Proteomes" id="UP001159363">
    <property type="component" value="Chromosome 3"/>
</dbReference>
<evidence type="ECO:0000313" key="2">
    <source>
        <dbReference type="EMBL" id="KAJ8888418.1"/>
    </source>
</evidence>
<organism evidence="2 3">
    <name type="scientific">Dryococelus australis</name>
    <dbReference type="NCBI Taxonomy" id="614101"/>
    <lineage>
        <taxon>Eukaryota</taxon>
        <taxon>Metazoa</taxon>
        <taxon>Ecdysozoa</taxon>
        <taxon>Arthropoda</taxon>
        <taxon>Hexapoda</taxon>
        <taxon>Insecta</taxon>
        <taxon>Pterygota</taxon>
        <taxon>Neoptera</taxon>
        <taxon>Polyneoptera</taxon>
        <taxon>Phasmatodea</taxon>
        <taxon>Verophasmatodea</taxon>
        <taxon>Anareolatae</taxon>
        <taxon>Phasmatidae</taxon>
        <taxon>Eurycanthinae</taxon>
        <taxon>Dryococelus</taxon>
    </lineage>
</organism>
<feature type="region of interest" description="Disordered" evidence="1">
    <location>
        <begin position="94"/>
        <end position="116"/>
    </location>
</feature>
<accession>A0ABQ9HVK9</accession>
<gene>
    <name evidence="2" type="ORF">PR048_007908</name>
</gene>
<name>A0ABQ9HVK9_9NEOP</name>
<proteinExistence type="predicted"/>
<dbReference type="EMBL" id="JARBHB010000003">
    <property type="protein sequence ID" value="KAJ8888418.1"/>
    <property type="molecule type" value="Genomic_DNA"/>
</dbReference>
<feature type="compositionally biased region" description="Polar residues" evidence="1">
    <location>
        <begin position="316"/>
        <end position="329"/>
    </location>
</feature>
<feature type="region of interest" description="Disordered" evidence="1">
    <location>
        <begin position="246"/>
        <end position="279"/>
    </location>
</feature>
<feature type="region of interest" description="Disordered" evidence="1">
    <location>
        <begin position="169"/>
        <end position="189"/>
    </location>
</feature>